<organism evidence="6 7">
    <name type="scientific">Parabacteroides segnis</name>
    <dbReference type="NCBI Taxonomy" id="2763058"/>
    <lineage>
        <taxon>Bacteria</taxon>
        <taxon>Pseudomonadati</taxon>
        <taxon>Bacteroidota</taxon>
        <taxon>Bacteroidia</taxon>
        <taxon>Bacteroidales</taxon>
        <taxon>Tannerellaceae</taxon>
        <taxon>Parabacteroides</taxon>
    </lineage>
</organism>
<keyword evidence="4" id="KW-0281">Fimbrium</keyword>
<proteinExistence type="inferred from homology"/>
<dbReference type="Proteomes" id="UP000644010">
    <property type="component" value="Unassembled WGS sequence"/>
</dbReference>
<evidence type="ECO:0000256" key="4">
    <source>
        <dbReference type="ARBA" id="ARBA00023263"/>
    </source>
</evidence>
<comment type="similarity">
    <text evidence="2">Belongs to the bacteroidetes fimbrillin superfamily. FimA/Mfa1 family.</text>
</comment>
<comment type="subcellular location">
    <subcellularLocation>
        <location evidence="1">Fimbrium</location>
    </subcellularLocation>
</comment>
<dbReference type="PROSITE" id="PS00018">
    <property type="entry name" value="EF_HAND_1"/>
    <property type="match status" value="1"/>
</dbReference>
<accession>A0ABR7E2F2</accession>
<dbReference type="InterPro" id="IPR029141">
    <property type="entry name" value="FimA_N"/>
</dbReference>
<dbReference type="RefSeq" id="WP_186959895.1">
    <property type="nucleotide sequence ID" value="NZ_JACOOI010000014.1"/>
</dbReference>
<evidence type="ECO:0000256" key="1">
    <source>
        <dbReference type="ARBA" id="ARBA00004561"/>
    </source>
</evidence>
<evidence type="ECO:0000259" key="5">
    <source>
        <dbReference type="Pfam" id="PF06321"/>
    </source>
</evidence>
<feature type="domain" description="Major fimbrial subunit protein N-terminal" evidence="5">
    <location>
        <begin position="50"/>
        <end position="160"/>
    </location>
</feature>
<gene>
    <name evidence="6" type="ORF">H8S77_13700</name>
</gene>
<dbReference type="Pfam" id="PF06321">
    <property type="entry name" value="P_gingi_FimA"/>
    <property type="match status" value="1"/>
</dbReference>
<dbReference type="InterPro" id="IPR018247">
    <property type="entry name" value="EF_Hand_1_Ca_BS"/>
</dbReference>
<evidence type="ECO:0000256" key="2">
    <source>
        <dbReference type="ARBA" id="ARBA00006011"/>
    </source>
</evidence>
<reference evidence="6 7" key="1">
    <citation type="submission" date="2020-08" db="EMBL/GenBank/DDBJ databases">
        <title>Genome public.</title>
        <authorList>
            <person name="Liu C."/>
            <person name="Sun Q."/>
        </authorList>
    </citation>
    <scope>NUCLEOTIDE SEQUENCE [LARGE SCALE GENOMIC DNA]</scope>
    <source>
        <strain evidence="6 7">BX2</strain>
    </source>
</reference>
<name>A0ABR7E2F2_9BACT</name>
<keyword evidence="3" id="KW-0732">Signal</keyword>
<evidence type="ECO:0000256" key="3">
    <source>
        <dbReference type="ARBA" id="ARBA00022729"/>
    </source>
</evidence>
<dbReference type="Gene3D" id="2.60.40.2580">
    <property type="match status" value="1"/>
</dbReference>
<evidence type="ECO:0000313" key="7">
    <source>
        <dbReference type="Proteomes" id="UP000644010"/>
    </source>
</evidence>
<dbReference type="EMBL" id="JACOOI010000014">
    <property type="protein sequence ID" value="MBC5643935.1"/>
    <property type="molecule type" value="Genomic_DNA"/>
</dbReference>
<keyword evidence="7" id="KW-1185">Reference proteome</keyword>
<evidence type="ECO:0000313" key="6">
    <source>
        <dbReference type="EMBL" id="MBC5643935.1"/>
    </source>
</evidence>
<protein>
    <submittedName>
        <fullName evidence="6">DUF4906 domain-containing protein</fullName>
    </submittedName>
</protein>
<sequence>MKQYIYVILALGFFFLYSCADETFVKNTKVEEGIPVEVSLAFTREDVPEVTTRAALPETEENKVYDVRVFIFDKDKKLEYTGIVEYEEGNTAKKGIISNCEVTSGQKYIYAIANTEGGAGNFSKTLGTDIKKVNDLKTLVSELNTETDQRLGGHLLMSGAYVEKNADVLAEEASCLVSKDMSGKSLAGEIKLTHVDSRVTFKVGVQEDSKITFVPRTWKVVNIPKYTNVFSAIFDYASISYFNTSEKSFDNSTIVDTKYKGGSFSFYMYENRKTAIKTPADYNDRERQDKNDTGLNGDFTYADPYATYVVLTGDYSDGDKTSAEVRYTIHLGYVNDIASDFSSLRNTIYTYKVTVVGVKNIILEVESSQPGEEFEEKQPGAEGSVVVAEQSISVDAHYEAKNVTFRKNDLTNLSVIVSTPYTIGEEKYLINATTGVVTSTMKNDYKWVKFVKRTAGSGLAKYPGNNKTVSVNGEGVPTNDDGKHYLTIDQVLQQLYNKKDDDGSSYWKGKNDDKSVTYTAFIDEYYYEEGDKNWKEFVNVEDRKMHILCNTKFSQDKQSNLTTANIMISQRSIKTIYNKSADGYSTAWGIETVDETKGMPMENSGTRASKNGRYNTFQMLDFSKEEDNGGWENYLDWTTESLNKLKGSWKSKRYAEYACLQRNRDLDGNGKIDADEIRWYLPSTTQYTGLWLGKDALYPEARLFQKDPEKITNDGTDGGTDEDFRTNNHFISSNGVRFWAEEGAATGNTLYNVKNSKFNYRCARNLGGYYTGVPKENESVDDYVQATLDNNGIVTKIVLTRVDPLALRSTLETSITAAPEHTGADLNRPYTKFEVTTAVKGKCPAGYRKPNQRELSLIAGYSTSSIGNTASCTYSDLTYKEDVYYTAFWKSEDKSNIVSLNGSSSSSVTRCVKDVD</sequence>
<comment type="caution">
    <text evidence="6">The sequence shown here is derived from an EMBL/GenBank/DDBJ whole genome shotgun (WGS) entry which is preliminary data.</text>
</comment>
<dbReference type="PROSITE" id="PS51257">
    <property type="entry name" value="PROKAR_LIPOPROTEIN"/>
    <property type="match status" value="1"/>
</dbReference>